<evidence type="ECO:0000313" key="2">
    <source>
        <dbReference type="EMBL" id="NWD44202.1"/>
    </source>
</evidence>
<gene>
    <name evidence="2" type="ORF">HX826_20190</name>
</gene>
<comment type="caution">
    <text evidence="2">The sequence shown here is derived from an EMBL/GenBank/DDBJ whole genome shotgun (WGS) entry which is preliminary data.</text>
</comment>
<reference evidence="2 3" key="1">
    <citation type="submission" date="2020-04" db="EMBL/GenBank/DDBJ databases">
        <title>Molecular characterization of pseudomonads from Agaricus bisporus reveal novel blotch 2 pathogens in Western Europe.</title>
        <authorList>
            <person name="Taparia T."/>
            <person name="Krijger M."/>
            <person name="Haynes E."/>
            <person name="Elpinstone J.G."/>
            <person name="Noble R."/>
            <person name="Van Der Wolf J."/>
        </authorList>
    </citation>
    <scope>NUCLEOTIDE SEQUENCE [LARGE SCALE GENOMIC DNA]</scope>
    <source>
        <strain evidence="2 3">IPO3753</strain>
    </source>
</reference>
<evidence type="ECO:0000313" key="3">
    <source>
        <dbReference type="Proteomes" id="UP000546584"/>
    </source>
</evidence>
<evidence type="ECO:0000256" key="1">
    <source>
        <dbReference type="SAM" id="MobiDB-lite"/>
    </source>
</evidence>
<name>A0AAJ3LJ92_9PSED</name>
<protein>
    <submittedName>
        <fullName evidence="2">Uncharacterized protein</fullName>
    </submittedName>
</protein>
<dbReference type="Proteomes" id="UP000546584">
    <property type="component" value="Unassembled WGS sequence"/>
</dbReference>
<dbReference type="RefSeq" id="WP_177026699.1">
    <property type="nucleotide sequence ID" value="NZ_JACAQR010000029.1"/>
</dbReference>
<sequence length="68" mass="7504">MNFQPPDPPEYGHCLTCNRVIHVDEKRGDNCIECDGQGASDGADENGVRPAVSEDGAYRFNPWTGQHE</sequence>
<dbReference type="EMBL" id="JACAQR010000029">
    <property type="protein sequence ID" value="NWD44202.1"/>
    <property type="molecule type" value="Genomic_DNA"/>
</dbReference>
<proteinExistence type="predicted"/>
<feature type="region of interest" description="Disordered" evidence="1">
    <location>
        <begin position="35"/>
        <end position="68"/>
    </location>
</feature>
<dbReference type="AlphaFoldDB" id="A0AAJ3LJ92"/>
<accession>A0AAJ3LJ92</accession>
<organism evidence="2 3">
    <name type="scientific">Pseudomonas yamanorum</name>
    <dbReference type="NCBI Taxonomy" id="515393"/>
    <lineage>
        <taxon>Bacteria</taxon>
        <taxon>Pseudomonadati</taxon>
        <taxon>Pseudomonadota</taxon>
        <taxon>Gammaproteobacteria</taxon>
        <taxon>Pseudomonadales</taxon>
        <taxon>Pseudomonadaceae</taxon>
        <taxon>Pseudomonas</taxon>
    </lineage>
</organism>